<evidence type="ECO:0000313" key="2">
    <source>
        <dbReference type="Proteomes" id="UP000789920"/>
    </source>
</evidence>
<proteinExistence type="predicted"/>
<keyword evidence="2" id="KW-1185">Reference proteome</keyword>
<reference evidence="1" key="1">
    <citation type="submission" date="2021-06" db="EMBL/GenBank/DDBJ databases">
        <authorList>
            <person name="Kallberg Y."/>
            <person name="Tangrot J."/>
            <person name="Rosling A."/>
        </authorList>
    </citation>
    <scope>NUCLEOTIDE SEQUENCE</scope>
    <source>
        <strain evidence="1">MA461A</strain>
    </source>
</reference>
<protein>
    <submittedName>
        <fullName evidence="1">4805_t:CDS:1</fullName>
    </submittedName>
</protein>
<sequence>DKNSNSTQSEQSDQDNDKINKINDFYHKEQENKNVLNEIDNPIRKIFKRVFVNNS</sequence>
<feature type="non-terminal residue" evidence="1">
    <location>
        <position position="1"/>
    </location>
</feature>
<gene>
    <name evidence="1" type="ORF">RPERSI_LOCUS9490</name>
</gene>
<name>A0ACA9P549_9GLOM</name>
<dbReference type="Proteomes" id="UP000789920">
    <property type="component" value="Unassembled WGS sequence"/>
</dbReference>
<accession>A0ACA9P549</accession>
<evidence type="ECO:0000313" key="1">
    <source>
        <dbReference type="EMBL" id="CAG8689935.1"/>
    </source>
</evidence>
<comment type="caution">
    <text evidence="1">The sequence shown here is derived from an EMBL/GenBank/DDBJ whole genome shotgun (WGS) entry which is preliminary data.</text>
</comment>
<dbReference type="EMBL" id="CAJVQC010018011">
    <property type="protein sequence ID" value="CAG8689935.1"/>
    <property type="molecule type" value="Genomic_DNA"/>
</dbReference>
<organism evidence="1 2">
    <name type="scientific">Racocetra persica</name>
    <dbReference type="NCBI Taxonomy" id="160502"/>
    <lineage>
        <taxon>Eukaryota</taxon>
        <taxon>Fungi</taxon>
        <taxon>Fungi incertae sedis</taxon>
        <taxon>Mucoromycota</taxon>
        <taxon>Glomeromycotina</taxon>
        <taxon>Glomeromycetes</taxon>
        <taxon>Diversisporales</taxon>
        <taxon>Gigasporaceae</taxon>
        <taxon>Racocetra</taxon>
    </lineage>
</organism>